<evidence type="ECO:0000256" key="3">
    <source>
        <dbReference type="ARBA" id="ARBA00022552"/>
    </source>
</evidence>
<keyword evidence="5" id="KW-0539">Nucleus</keyword>
<sequence length="583" mass="68004">MAELVELQVEDMIPELEMMDKLGILNTNEKRNVIKKRKMHEHRLQRVTKSKDDILRYIKFEVELLMVVKQKTQEKGIHLKKNNLVYSITNRVNRLYTIAIRRFPSDCKLWVSYLKFCKQVKLYTCVSRLLDQMLELHGDKPGLFKIAANWEFNDCRSIERARRFIHQGLHIHKDSKLLFTEGFRLELAYTNQKLLEAKGKVEKKENDSPADPIIEGNLAEVIYASAVKKINDVTFFVNLLNIAQGYDFTSSLQEKIVEGMKNKYPNEEITWDTMARREHERGGTLQEKIRKCISVYEDGLKNVPTRKMWSLYLDYILNLNDDPAALPEFKKDCLKNAFEAAHRENMLSEKHYFLWLKKVEDVDAYKILKWGTERLESSSKLWSWRLRYHLSKSDEEGAMAVFKEIISNPNIPDQANIWLLVLKCYQIIDTKKAESLWEEGVNNPIVGAALKGRYIEWLSMTRGIKVARRAYVILAMTPPFSLGLHEAMYKLEDAQPKVSQKNSRVVFETAVNQFGKTNTDVWMWYVKYESKFGKPDVVSRIYEQAIKTLNTHLVDVFISEFHLHKAEAINDRSSSNNETGNGV</sequence>
<evidence type="ECO:0000313" key="9">
    <source>
        <dbReference type="Proteomes" id="UP001152798"/>
    </source>
</evidence>
<dbReference type="Proteomes" id="UP001152798">
    <property type="component" value="Chromosome 4"/>
</dbReference>
<comment type="similarity">
    <text evidence="2">Belongs to the UTP6 family.</text>
</comment>
<keyword evidence="9" id="KW-1185">Reference proteome</keyword>
<dbReference type="EMBL" id="OV725080">
    <property type="protein sequence ID" value="CAH1398063.1"/>
    <property type="molecule type" value="Genomic_DNA"/>
</dbReference>
<dbReference type="InterPro" id="IPR055347">
    <property type="entry name" value="UTP6_N"/>
</dbReference>
<evidence type="ECO:0000259" key="6">
    <source>
        <dbReference type="Pfam" id="PF08640"/>
    </source>
</evidence>
<dbReference type="PANTHER" id="PTHR23271:SF1">
    <property type="entry name" value="U3 SMALL NUCLEOLAR RNA-ASSOCIATED PROTEIN 6 HOMOLOG"/>
    <property type="match status" value="1"/>
</dbReference>
<proteinExistence type="inferred from homology"/>
<dbReference type="GO" id="GO:0034388">
    <property type="term" value="C:Pwp2p-containing subcomplex of 90S preribosome"/>
    <property type="evidence" value="ECO:0007669"/>
    <property type="project" value="TreeGrafter"/>
</dbReference>
<gene>
    <name evidence="8" type="ORF">NEZAVI_LOCUS7787</name>
</gene>
<keyword evidence="3" id="KW-0698">rRNA processing</keyword>
<evidence type="ECO:0000313" key="8">
    <source>
        <dbReference type="EMBL" id="CAH1398063.1"/>
    </source>
</evidence>
<dbReference type="InterPro" id="IPR013949">
    <property type="entry name" value="Utp6"/>
</dbReference>
<organism evidence="8 9">
    <name type="scientific">Nezara viridula</name>
    <name type="common">Southern green stink bug</name>
    <name type="synonym">Cimex viridulus</name>
    <dbReference type="NCBI Taxonomy" id="85310"/>
    <lineage>
        <taxon>Eukaryota</taxon>
        <taxon>Metazoa</taxon>
        <taxon>Ecdysozoa</taxon>
        <taxon>Arthropoda</taxon>
        <taxon>Hexapoda</taxon>
        <taxon>Insecta</taxon>
        <taxon>Pterygota</taxon>
        <taxon>Neoptera</taxon>
        <taxon>Paraneoptera</taxon>
        <taxon>Hemiptera</taxon>
        <taxon>Heteroptera</taxon>
        <taxon>Panheteroptera</taxon>
        <taxon>Pentatomomorpha</taxon>
        <taxon>Pentatomoidea</taxon>
        <taxon>Pentatomidae</taxon>
        <taxon>Pentatominae</taxon>
        <taxon>Nezara</taxon>
    </lineage>
</organism>
<dbReference type="GO" id="GO:0032040">
    <property type="term" value="C:small-subunit processome"/>
    <property type="evidence" value="ECO:0007669"/>
    <property type="project" value="TreeGrafter"/>
</dbReference>
<dbReference type="GO" id="GO:0030515">
    <property type="term" value="F:snoRNA binding"/>
    <property type="evidence" value="ECO:0007669"/>
    <property type="project" value="InterPro"/>
</dbReference>
<keyword evidence="4" id="KW-0677">Repeat</keyword>
<evidence type="ECO:0000256" key="4">
    <source>
        <dbReference type="ARBA" id="ARBA00022737"/>
    </source>
</evidence>
<feature type="domain" description="U3 small nucleolar RNA-associated protein 6 homolog C-terminal" evidence="7">
    <location>
        <begin position="291"/>
        <end position="549"/>
    </location>
</feature>
<comment type="subcellular location">
    <subcellularLocation>
        <location evidence="1">Nucleus</location>
        <location evidence="1">Nucleolus</location>
    </subcellularLocation>
</comment>
<dbReference type="Pfam" id="PF24892">
    <property type="entry name" value="UTP6_C"/>
    <property type="match status" value="1"/>
</dbReference>
<evidence type="ECO:0000259" key="7">
    <source>
        <dbReference type="Pfam" id="PF24892"/>
    </source>
</evidence>
<evidence type="ECO:0000256" key="2">
    <source>
        <dbReference type="ARBA" id="ARBA00010734"/>
    </source>
</evidence>
<reference evidence="8" key="1">
    <citation type="submission" date="2022-01" db="EMBL/GenBank/DDBJ databases">
        <authorList>
            <person name="King R."/>
        </authorList>
    </citation>
    <scope>NUCLEOTIDE SEQUENCE</scope>
</reference>
<dbReference type="SUPFAM" id="SSF48452">
    <property type="entry name" value="TPR-like"/>
    <property type="match status" value="2"/>
</dbReference>
<dbReference type="InterPro" id="IPR003107">
    <property type="entry name" value="HAT"/>
</dbReference>
<dbReference type="Pfam" id="PF08640">
    <property type="entry name" value="U3_assoc_6"/>
    <property type="match status" value="1"/>
</dbReference>
<dbReference type="Gene3D" id="1.25.40.10">
    <property type="entry name" value="Tetratricopeptide repeat domain"/>
    <property type="match status" value="3"/>
</dbReference>
<feature type="domain" description="U3 small nucleolar RNA-associated protein 6 N-terminal" evidence="6">
    <location>
        <begin position="9"/>
        <end position="91"/>
    </location>
</feature>
<evidence type="ECO:0008006" key="10">
    <source>
        <dbReference type="Google" id="ProtNLM"/>
    </source>
</evidence>
<evidence type="ECO:0000256" key="1">
    <source>
        <dbReference type="ARBA" id="ARBA00004604"/>
    </source>
</evidence>
<accession>A0A9P0MH94</accession>
<dbReference type="SMART" id="SM00386">
    <property type="entry name" value="HAT"/>
    <property type="match status" value="4"/>
</dbReference>
<dbReference type="AlphaFoldDB" id="A0A9P0MH94"/>
<dbReference type="InterPro" id="IPR011990">
    <property type="entry name" value="TPR-like_helical_dom_sf"/>
</dbReference>
<evidence type="ECO:0000256" key="5">
    <source>
        <dbReference type="ARBA" id="ARBA00023242"/>
    </source>
</evidence>
<protein>
    <recommendedName>
        <fullName evidence="10">U3 small nucleolar RNA-associated protein 6 homolog</fullName>
    </recommendedName>
</protein>
<dbReference type="PANTHER" id="PTHR23271">
    <property type="entry name" value="HEPATOCELLULAR CARCINOMA-ASSOCIATED ANTIGEN 66"/>
    <property type="match status" value="1"/>
</dbReference>
<dbReference type="OrthoDB" id="28112at2759"/>
<name>A0A9P0MH94_NEZVI</name>
<dbReference type="InterPro" id="IPR056907">
    <property type="entry name" value="UTP6_C"/>
</dbReference>
<dbReference type="GO" id="GO:0000462">
    <property type="term" value="P:maturation of SSU-rRNA from tricistronic rRNA transcript (SSU-rRNA, 5.8S rRNA, LSU-rRNA)"/>
    <property type="evidence" value="ECO:0007669"/>
    <property type="project" value="InterPro"/>
</dbReference>